<comment type="caution">
    <text evidence="1">The sequence shown here is derived from an EMBL/GenBank/DDBJ whole genome shotgun (WGS) entry which is preliminary data.</text>
</comment>
<dbReference type="Proteomes" id="UP000324800">
    <property type="component" value="Unassembled WGS sequence"/>
</dbReference>
<reference evidence="1 2" key="1">
    <citation type="submission" date="2019-03" db="EMBL/GenBank/DDBJ databases">
        <title>Single cell metagenomics reveals metabolic interactions within the superorganism composed of flagellate Streblomastix strix and complex community of Bacteroidetes bacteria on its surface.</title>
        <authorList>
            <person name="Treitli S.C."/>
            <person name="Kolisko M."/>
            <person name="Husnik F."/>
            <person name="Keeling P."/>
            <person name="Hampl V."/>
        </authorList>
    </citation>
    <scope>NUCLEOTIDE SEQUENCE [LARGE SCALE GENOMIC DNA]</scope>
    <source>
        <strain evidence="1">ST1C</strain>
    </source>
</reference>
<sequence length="238" mass="27058">VKTITNYLTQETTCPGLFEYHHYLFYEFEYAALLAYYDLNIRPSNYHLLNCHPTQYKEITIDTPDPAASDIPIGFGDACKTKCANGIDDIASFGSELNLCKIDSIGDETLLRKLIAIFGHVLTYDDRWSEFQIYYGWYVNATGTLKYLSTGRDETEPVSFCEEQINLYRTKPFAYFFTGERKTRQPYVPTEIPAIDCKAKPDNLACTGECKDNKDKTVEVCPCIVDDKRKECGATGSI</sequence>
<dbReference type="EMBL" id="SNRW01004000">
    <property type="protein sequence ID" value="KAA6388401.1"/>
    <property type="molecule type" value="Genomic_DNA"/>
</dbReference>
<evidence type="ECO:0000313" key="1">
    <source>
        <dbReference type="EMBL" id="KAA6388401.1"/>
    </source>
</evidence>
<organism evidence="1 2">
    <name type="scientific">Streblomastix strix</name>
    <dbReference type="NCBI Taxonomy" id="222440"/>
    <lineage>
        <taxon>Eukaryota</taxon>
        <taxon>Metamonada</taxon>
        <taxon>Preaxostyla</taxon>
        <taxon>Oxymonadida</taxon>
        <taxon>Streblomastigidae</taxon>
        <taxon>Streblomastix</taxon>
    </lineage>
</organism>
<protein>
    <submittedName>
        <fullName evidence="1">Uncharacterized protein</fullName>
    </submittedName>
</protein>
<dbReference type="AlphaFoldDB" id="A0A5J4W0C7"/>
<proteinExistence type="predicted"/>
<evidence type="ECO:0000313" key="2">
    <source>
        <dbReference type="Proteomes" id="UP000324800"/>
    </source>
</evidence>
<feature type="non-terminal residue" evidence="1">
    <location>
        <position position="1"/>
    </location>
</feature>
<name>A0A5J4W0C7_9EUKA</name>
<accession>A0A5J4W0C7</accession>
<gene>
    <name evidence="1" type="ORF">EZS28_016074</name>
</gene>